<keyword evidence="1" id="KW-0833">Ubl conjugation pathway</keyword>
<keyword evidence="2" id="KW-0378">Hydrolase</keyword>
<dbReference type="OrthoDB" id="205782at2759"/>
<feature type="domain" description="USP" evidence="3">
    <location>
        <begin position="7"/>
        <end position="329"/>
    </location>
</feature>
<dbReference type="InterPro" id="IPR052398">
    <property type="entry name" value="Ubiquitin_hydrolase_53/54"/>
</dbReference>
<dbReference type="PROSITE" id="PS50235">
    <property type="entry name" value="USP_3"/>
    <property type="match status" value="1"/>
</dbReference>
<proteinExistence type="predicted"/>
<dbReference type="Gene3D" id="3.90.70.10">
    <property type="entry name" value="Cysteine proteinases"/>
    <property type="match status" value="1"/>
</dbReference>
<keyword evidence="5" id="KW-1185">Reference proteome</keyword>
<dbReference type="AlphaFoldDB" id="A7SQL6"/>
<dbReference type="Proteomes" id="UP000001593">
    <property type="component" value="Unassembled WGS sequence"/>
</dbReference>
<dbReference type="HOGENOM" id="CLU_033868_0_0_1"/>
<dbReference type="GO" id="GO:0004843">
    <property type="term" value="F:cysteine-type deubiquitinase activity"/>
    <property type="evidence" value="ECO:0007669"/>
    <property type="project" value="InterPro"/>
</dbReference>
<evidence type="ECO:0000313" key="4">
    <source>
        <dbReference type="EMBL" id="EDO34023.1"/>
    </source>
</evidence>
<sequence length="342" mass="39371">MSVIQNKGLLNNPGENNCFLNSAVQVFWHLDVFRRSFREIKGHYCMGKSCIFCALQYLFKEFQYSSNDALPPDALRFALAGTFRDQRKFQLGDMDDAAECFENILSRMHFHLAMNEHDDGCNAKHCISHQKFAMQMIEQTICPCGERSEPFPFFELVRYVSASALCSQAKALEKRGEKYDPSRHFGNLLRRTGEDTRECPSPECDERIQVQRLLFNCPDIVSIGLIWDSESPDVEHISDVLNVIGTTLRLQYLFNQVCDDRAAHATLRLVGIVTYYGKHYSTFFFHSKLKTWIYFDDARVKEIGPDWSVIRDKCRSCHYQPLLLLYANPDGTPVNIDSAPTE</sequence>
<protein>
    <recommendedName>
        <fullName evidence="3">USP domain-containing protein</fullName>
    </recommendedName>
</protein>
<dbReference type="eggNOG" id="KOG1887">
    <property type="taxonomic scope" value="Eukaryota"/>
</dbReference>
<gene>
    <name evidence="4" type="ORF">NEMVEDRAFT_v1g127712</name>
</gene>
<dbReference type="InterPro" id="IPR028889">
    <property type="entry name" value="USP"/>
</dbReference>
<dbReference type="PANTHER" id="PTHR22975:SF9">
    <property type="entry name" value="ECHINUS SPLICE FORM 3"/>
    <property type="match status" value="1"/>
</dbReference>
<organism evidence="4 5">
    <name type="scientific">Nematostella vectensis</name>
    <name type="common">Starlet sea anemone</name>
    <dbReference type="NCBI Taxonomy" id="45351"/>
    <lineage>
        <taxon>Eukaryota</taxon>
        <taxon>Metazoa</taxon>
        <taxon>Cnidaria</taxon>
        <taxon>Anthozoa</taxon>
        <taxon>Hexacorallia</taxon>
        <taxon>Actiniaria</taxon>
        <taxon>Edwardsiidae</taxon>
        <taxon>Nematostella</taxon>
    </lineage>
</organism>
<dbReference type="PhylomeDB" id="A7SQL6"/>
<evidence type="ECO:0000259" key="3">
    <source>
        <dbReference type="PROSITE" id="PS50235"/>
    </source>
</evidence>
<accession>A7SQL6</accession>
<name>A7SQL6_NEMVE</name>
<feature type="non-terminal residue" evidence="4">
    <location>
        <position position="1"/>
    </location>
</feature>
<dbReference type="InterPro" id="IPR001394">
    <property type="entry name" value="Peptidase_C19_UCH"/>
</dbReference>
<dbReference type="InParanoid" id="A7SQL6"/>
<evidence type="ECO:0000256" key="1">
    <source>
        <dbReference type="ARBA" id="ARBA00022786"/>
    </source>
</evidence>
<reference evidence="4 5" key="1">
    <citation type="journal article" date="2007" name="Science">
        <title>Sea anemone genome reveals ancestral eumetazoan gene repertoire and genomic organization.</title>
        <authorList>
            <person name="Putnam N.H."/>
            <person name="Srivastava M."/>
            <person name="Hellsten U."/>
            <person name="Dirks B."/>
            <person name="Chapman J."/>
            <person name="Salamov A."/>
            <person name="Terry A."/>
            <person name="Shapiro H."/>
            <person name="Lindquist E."/>
            <person name="Kapitonov V.V."/>
            <person name="Jurka J."/>
            <person name="Genikhovich G."/>
            <person name="Grigoriev I.V."/>
            <person name="Lucas S.M."/>
            <person name="Steele R.E."/>
            <person name="Finnerty J.R."/>
            <person name="Technau U."/>
            <person name="Martindale M.Q."/>
            <person name="Rokhsar D.S."/>
        </authorList>
    </citation>
    <scope>NUCLEOTIDE SEQUENCE [LARGE SCALE GENOMIC DNA]</scope>
    <source>
        <strain evidence="5">CH2 X CH6</strain>
    </source>
</reference>
<evidence type="ECO:0000256" key="2">
    <source>
        <dbReference type="ARBA" id="ARBA00022801"/>
    </source>
</evidence>
<dbReference type="Pfam" id="PF00443">
    <property type="entry name" value="UCH"/>
    <property type="match status" value="1"/>
</dbReference>
<dbReference type="EMBL" id="DS469747">
    <property type="protein sequence ID" value="EDO34023.1"/>
    <property type="molecule type" value="Genomic_DNA"/>
</dbReference>
<dbReference type="GO" id="GO:0016579">
    <property type="term" value="P:protein deubiquitination"/>
    <property type="evidence" value="ECO:0007669"/>
    <property type="project" value="InterPro"/>
</dbReference>
<dbReference type="SUPFAM" id="SSF54001">
    <property type="entry name" value="Cysteine proteinases"/>
    <property type="match status" value="1"/>
</dbReference>
<dbReference type="CDD" id="cd02257">
    <property type="entry name" value="Peptidase_C19"/>
    <property type="match status" value="1"/>
</dbReference>
<dbReference type="OMA" id="CCISRSA"/>
<dbReference type="KEGG" id="nve:5505256"/>
<evidence type="ECO:0000313" key="5">
    <source>
        <dbReference type="Proteomes" id="UP000001593"/>
    </source>
</evidence>
<dbReference type="InterPro" id="IPR038765">
    <property type="entry name" value="Papain-like_cys_pep_sf"/>
</dbReference>
<dbReference type="PANTHER" id="PTHR22975">
    <property type="entry name" value="UBIQUITIN SPECIFIC PROTEINASE"/>
    <property type="match status" value="1"/>
</dbReference>